<proteinExistence type="predicted"/>
<protein>
    <submittedName>
        <fullName evidence="1">Uncharacterized protein</fullName>
    </submittedName>
</protein>
<reference evidence="1" key="1">
    <citation type="journal article" date="2021" name="Proc. Natl. Acad. Sci. U.S.A.">
        <title>A Catalog of Tens of Thousands of Viruses from Human Metagenomes Reveals Hidden Associations with Chronic Diseases.</title>
        <authorList>
            <person name="Tisza M.J."/>
            <person name="Buck C.B."/>
        </authorList>
    </citation>
    <scope>NUCLEOTIDE SEQUENCE</scope>
    <source>
        <strain evidence="1">CtPbe19</strain>
    </source>
</reference>
<evidence type="ECO:0000313" key="1">
    <source>
        <dbReference type="EMBL" id="DAE20464.1"/>
    </source>
</evidence>
<sequence length="127" mass="13149">MATINFTADKNKTVTISGSGLTAINLSGTDGITVTYNSKGYKQGESIPLDASVSAAALSASFPVSVTEVQNMKSVQLNDESAITEFPATVNITAPNQTLKASGMDAPTITIDYTNTTEPVVTDTPAE</sequence>
<organism evidence="1">
    <name type="scientific">Podoviridae sp. ctPbe19</name>
    <dbReference type="NCBI Taxonomy" id="2826554"/>
    <lineage>
        <taxon>Viruses</taxon>
        <taxon>Duplodnaviria</taxon>
        <taxon>Heunggongvirae</taxon>
        <taxon>Uroviricota</taxon>
        <taxon>Caudoviricetes</taxon>
    </lineage>
</organism>
<name>A0A8S5QN16_9CAUD</name>
<accession>A0A8S5QN16</accession>
<dbReference type="EMBL" id="BK015695">
    <property type="protein sequence ID" value="DAE20464.1"/>
    <property type="molecule type" value="Genomic_DNA"/>
</dbReference>